<feature type="transmembrane region" description="Helical" evidence="1">
    <location>
        <begin position="241"/>
        <end position="261"/>
    </location>
</feature>
<dbReference type="Gene3D" id="2.40.128.20">
    <property type="match status" value="1"/>
</dbReference>
<dbReference type="InterPro" id="IPR012674">
    <property type="entry name" value="Calycin"/>
</dbReference>
<evidence type="ECO:0000256" key="1">
    <source>
        <dbReference type="SAM" id="Phobius"/>
    </source>
</evidence>
<keyword evidence="2" id="KW-1185">Reference proteome</keyword>
<dbReference type="RefSeq" id="XP_026278207.2">
    <property type="nucleotide sequence ID" value="XM_026422422.2"/>
</dbReference>
<evidence type="ECO:0000313" key="3">
    <source>
        <dbReference type="RefSeq" id="XP_026278207.2"/>
    </source>
</evidence>
<keyword evidence="1" id="KW-1133">Transmembrane helix</keyword>
<feature type="transmembrane region" description="Helical" evidence="1">
    <location>
        <begin position="21"/>
        <end position="40"/>
    </location>
</feature>
<sequence length="269" mass="29782">MPPDAGPVRRSSCPRHDRVPLVAMVLQAALLVVHALLAGASASMMPNANEAILTHRKNAPVPNRHCALLEQQKNVNLEALSGYWYAVETIGHREEDRIPGEGYKEISLCPLMFLAQLDNSTDLRLLWEEPLGKIEYRFRVVDENDRGFWMSLGQQNGESGSLTDNEQYPYRQFAGNVQVMRAVSSDMVLTFCSPQTHHYSMIMSRNKTMSDQQLHSLNKMLADRGLLLANTRVACRGGAQASAASLGASALLGLAAVVLLLRRDRDLLT</sequence>
<name>A0A6J1SAW8_FRAOC</name>
<dbReference type="KEGG" id="foc:113206363"/>
<dbReference type="AlphaFoldDB" id="A0A6J1SAW8"/>
<protein>
    <submittedName>
        <fullName evidence="3">Uncharacterized protein LOC113206363 isoform X1</fullName>
    </submittedName>
</protein>
<dbReference type="GeneID" id="113206363"/>
<proteinExistence type="predicted"/>
<keyword evidence="1" id="KW-0472">Membrane</keyword>
<keyword evidence="1" id="KW-0812">Transmembrane</keyword>
<reference evidence="3" key="1">
    <citation type="submission" date="2025-08" db="UniProtKB">
        <authorList>
            <consortium name="RefSeq"/>
        </authorList>
    </citation>
    <scope>IDENTIFICATION</scope>
    <source>
        <tissue evidence="3">Whole organism</tissue>
    </source>
</reference>
<dbReference type="Proteomes" id="UP000504606">
    <property type="component" value="Unplaced"/>
</dbReference>
<organism evidence="2 3">
    <name type="scientific">Frankliniella occidentalis</name>
    <name type="common">Western flower thrips</name>
    <name type="synonym">Euthrips occidentalis</name>
    <dbReference type="NCBI Taxonomy" id="133901"/>
    <lineage>
        <taxon>Eukaryota</taxon>
        <taxon>Metazoa</taxon>
        <taxon>Ecdysozoa</taxon>
        <taxon>Arthropoda</taxon>
        <taxon>Hexapoda</taxon>
        <taxon>Insecta</taxon>
        <taxon>Pterygota</taxon>
        <taxon>Neoptera</taxon>
        <taxon>Paraneoptera</taxon>
        <taxon>Thysanoptera</taxon>
        <taxon>Terebrantia</taxon>
        <taxon>Thripoidea</taxon>
        <taxon>Thripidae</taxon>
        <taxon>Frankliniella</taxon>
    </lineage>
</organism>
<accession>A0A6J1SAW8</accession>
<evidence type="ECO:0000313" key="2">
    <source>
        <dbReference type="Proteomes" id="UP000504606"/>
    </source>
</evidence>
<dbReference type="SUPFAM" id="SSF50814">
    <property type="entry name" value="Lipocalins"/>
    <property type="match status" value="1"/>
</dbReference>
<gene>
    <name evidence="3" type="primary">LOC113206363</name>
</gene>